<dbReference type="EMBL" id="LR796427">
    <property type="protein sequence ID" value="CAB4144509.1"/>
    <property type="molecule type" value="Genomic_DNA"/>
</dbReference>
<evidence type="ECO:0000313" key="1">
    <source>
        <dbReference type="EMBL" id="CAB4144509.1"/>
    </source>
</evidence>
<organism evidence="1">
    <name type="scientific">uncultured Caudovirales phage</name>
    <dbReference type="NCBI Taxonomy" id="2100421"/>
    <lineage>
        <taxon>Viruses</taxon>
        <taxon>Duplodnaviria</taxon>
        <taxon>Heunggongvirae</taxon>
        <taxon>Uroviricota</taxon>
        <taxon>Caudoviricetes</taxon>
        <taxon>Peduoviridae</taxon>
        <taxon>Maltschvirus</taxon>
        <taxon>Maltschvirus maltsch</taxon>
    </lineage>
</organism>
<sequence>MENRTKKIKIKSLEFEVIKFTDCNHETLQAIEKFVKGHTITVSNHDKPVLTLCIKNKITYESKVQLNDYLIKYNNGIYGMPEDYYRIFCQVLYIFNDRLVVKGD</sequence>
<reference evidence="1" key="1">
    <citation type="submission" date="2020-04" db="EMBL/GenBank/DDBJ databases">
        <authorList>
            <person name="Chiriac C."/>
            <person name="Salcher M."/>
            <person name="Ghai R."/>
            <person name="Kavagutti S V."/>
        </authorList>
    </citation>
    <scope>NUCLEOTIDE SEQUENCE</scope>
</reference>
<name>A0A6J5MLP8_9CAUD</name>
<proteinExistence type="predicted"/>
<accession>A0A6J5MLP8</accession>
<gene>
    <name evidence="1" type="ORF">UFOVP455_46</name>
</gene>
<protein>
    <submittedName>
        <fullName evidence="1">Uncharacterized protein</fullName>
    </submittedName>
</protein>